<gene>
    <name evidence="1" type="ORF">AmaxDRAFT_1165</name>
</gene>
<dbReference type="AlphaFoldDB" id="B5VXC3"/>
<reference evidence="1 2" key="1">
    <citation type="journal article" date="2011" name="Appl. Environ. Microbiol.">
        <title>Contribution of a Sodium Ion Gradient to Energy Conservation during Fermentation in the Cyanobacterium Arthrospira (Spirulina) maxima CS-328.</title>
        <authorList>
            <person name="Carrieri D."/>
            <person name="Ananyev G."/>
            <person name="Lenz O."/>
            <person name="Bryant D.A."/>
            <person name="Dismukes G.C."/>
        </authorList>
    </citation>
    <scope>NUCLEOTIDE SEQUENCE [LARGE SCALE GENOMIC DNA]</scope>
    <source>
        <strain evidence="1 2">CS-328</strain>
    </source>
</reference>
<sequence length="86" mass="9891">MLAPGLFARSPGIGRCSEIRIKPLTPELRQLDQVFCCIIGNRDEFNGKRMLTFGLTMFLLATLRFWLTSDAELEVIGRQWLLLLDY</sequence>
<name>B5VXC3_LIMMA</name>
<protein>
    <submittedName>
        <fullName evidence="1">Uncharacterized protein</fullName>
    </submittedName>
</protein>
<proteinExistence type="predicted"/>
<organism evidence="1 2">
    <name type="scientific">Limnospira maxima CS-328</name>
    <dbReference type="NCBI Taxonomy" id="513049"/>
    <lineage>
        <taxon>Bacteria</taxon>
        <taxon>Bacillati</taxon>
        <taxon>Cyanobacteriota</taxon>
        <taxon>Cyanophyceae</taxon>
        <taxon>Oscillatoriophycideae</taxon>
        <taxon>Oscillatoriales</taxon>
        <taxon>Sirenicapillariaceae</taxon>
        <taxon>Limnospira</taxon>
    </lineage>
</organism>
<evidence type="ECO:0000313" key="1">
    <source>
        <dbReference type="EMBL" id="EDZ96128.1"/>
    </source>
</evidence>
<dbReference type="RefSeq" id="WP_006668547.1">
    <property type="nucleotide sequence ID" value="NZ_ABYK01000006.1"/>
</dbReference>
<comment type="caution">
    <text evidence="1">The sequence shown here is derived from an EMBL/GenBank/DDBJ whole genome shotgun (WGS) entry which is preliminary data.</text>
</comment>
<evidence type="ECO:0000313" key="2">
    <source>
        <dbReference type="Proteomes" id="UP000004061"/>
    </source>
</evidence>
<dbReference type="Proteomes" id="UP000004061">
    <property type="component" value="Unassembled WGS sequence"/>
</dbReference>
<accession>B5VXC3</accession>
<keyword evidence="2" id="KW-1185">Reference proteome</keyword>
<dbReference type="EMBL" id="ABYK01000006">
    <property type="protein sequence ID" value="EDZ96128.1"/>
    <property type="molecule type" value="Genomic_DNA"/>
</dbReference>